<protein>
    <submittedName>
        <fullName evidence="2">Uncharacterized protein</fullName>
    </submittedName>
</protein>
<dbReference type="Proteomes" id="UP000507245">
    <property type="component" value="Unassembled WGS sequence"/>
</dbReference>
<sequence>MEIKEDIGDQSSEGGSGVNFRKPMLRPSSLGSGVEGDHLPLITYKLHLGLYNLHLSTYKLHMSTYKMQLFFNKMQLFFHKIFQGLHLQLVFKWSLRSACGH</sequence>
<accession>A0A6J5TI06</accession>
<evidence type="ECO:0000313" key="2">
    <source>
        <dbReference type="EMBL" id="CAB4263424.1"/>
    </source>
</evidence>
<evidence type="ECO:0000313" key="5">
    <source>
        <dbReference type="Proteomes" id="UP000507245"/>
    </source>
</evidence>
<keyword evidence="5" id="KW-1185">Reference proteome</keyword>
<organism evidence="2 4">
    <name type="scientific">Prunus armeniaca</name>
    <name type="common">Apricot</name>
    <name type="synonym">Armeniaca vulgaris</name>
    <dbReference type="NCBI Taxonomy" id="36596"/>
    <lineage>
        <taxon>Eukaryota</taxon>
        <taxon>Viridiplantae</taxon>
        <taxon>Streptophyta</taxon>
        <taxon>Embryophyta</taxon>
        <taxon>Tracheophyta</taxon>
        <taxon>Spermatophyta</taxon>
        <taxon>Magnoliopsida</taxon>
        <taxon>eudicotyledons</taxon>
        <taxon>Gunneridae</taxon>
        <taxon>Pentapetalae</taxon>
        <taxon>rosids</taxon>
        <taxon>fabids</taxon>
        <taxon>Rosales</taxon>
        <taxon>Rosaceae</taxon>
        <taxon>Amygdaloideae</taxon>
        <taxon>Amygdaleae</taxon>
        <taxon>Prunus</taxon>
    </lineage>
</organism>
<reference evidence="2 4" key="2">
    <citation type="submission" date="2020-05" db="EMBL/GenBank/DDBJ databases">
        <authorList>
            <person name="Campoy J."/>
            <person name="Schneeberger K."/>
            <person name="Spophaly S."/>
        </authorList>
    </citation>
    <scope>NUCLEOTIDE SEQUENCE [LARGE SCALE GENOMIC DNA]</scope>
    <source>
        <strain evidence="2">PruArmRojPasFocal</strain>
    </source>
</reference>
<dbReference type="EMBL" id="CAEKDK010000001">
    <property type="protein sequence ID" value="CAB4263424.1"/>
    <property type="molecule type" value="Genomic_DNA"/>
</dbReference>
<evidence type="ECO:0000256" key="1">
    <source>
        <dbReference type="SAM" id="MobiDB-lite"/>
    </source>
</evidence>
<gene>
    <name evidence="2" type="ORF">CURHAP_LOCUS3588</name>
    <name evidence="3" type="ORF">ORAREDHAP_LOCUS3656</name>
</gene>
<dbReference type="Proteomes" id="UP000507222">
    <property type="component" value="Unassembled WGS sequence"/>
</dbReference>
<dbReference type="EMBL" id="CAEKKB010000001">
    <property type="protein sequence ID" value="CAB4294029.1"/>
    <property type="molecule type" value="Genomic_DNA"/>
</dbReference>
<proteinExistence type="predicted"/>
<feature type="region of interest" description="Disordered" evidence="1">
    <location>
        <begin position="1"/>
        <end position="22"/>
    </location>
</feature>
<name>A0A6J5TI06_PRUAR</name>
<evidence type="ECO:0000313" key="3">
    <source>
        <dbReference type="EMBL" id="CAB4294029.1"/>
    </source>
</evidence>
<reference evidence="5" key="1">
    <citation type="journal article" date="2020" name="Genome Biol.">
        <title>Gamete binning: chromosome-level and haplotype-resolved genome assembly enabled by high-throughput single-cell sequencing of gamete genomes.</title>
        <authorList>
            <person name="Campoy J.A."/>
            <person name="Sun H."/>
            <person name="Goel M."/>
            <person name="Jiao W.-B."/>
            <person name="Folz-Donahue K."/>
            <person name="Wang N."/>
            <person name="Rubio M."/>
            <person name="Liu C."/>
            <person name="Kukat C."/>
            <person name="Ruiz D."/>
            <person name="Huettel B."/>
            <person name="Schneeberger K."/>
        </authorList>
    </citation>
    <scope>NUCLEOTIDE SEQUENCE [LARGE SCALE GENOMIC DNA]</scope>
    <source>
        <strain evidence="5">cv. Rojo Pasion</strain>
    </source>
</reference>
<dbReference type="AlphaFoldDB" id="A0A6J5TI06"/>
<evidence type="ECO:0000313" key="4">
    <source>
        <dbReference type="Proteomes" id="UP000507222"/>
    </source>
</evidence>